<evidence type="ECO:0000313" key="1">
    <source>
        <dbReference type="EMBL" id="MDR7072487.1"/>
    </source>
</evidence>
<proteinExistence type="predicted"/>
<protein>
    <submittedName>
        <fullName evidence="1">Uncharacterized protein</fullName>
    </submittedName>
</protein>
<accession>A0ABU1TZ66</accession>
<sequence length="32" mass="3704">MRPLNNFIHIKEILIAKTNTISYIKTNGISFL</sequence>
<keyword evidence="2" id="KW-1185">Reference proteome</keyword>
<organism evidence="1 2">
    <name type="scientific">Fictibacillus barbaricus</name>
    <dbReference type="NCBI Taxonomy" id="182136"/>
    <lineage>
        <taxon>Bacteria</taxon>
        <taxon>Bacillati</taxon>
        <taxon>Bacillota</taxon>
        <taxon>Bacilli</taxon>
        <taxon>Bacillales</taxon>
        <taxon>Fictibacillaceae</taxon>
        <taxon>Fictibacillus</taxon>
    </lineage>
</organism>
<dbReference type="EMBL" id="JAVDWA010000002">
    <property type="protein sequence ID" value="MDR7072487.1"/>
    <property type="molecule type" value="Genomic_DNA"/>
</dbReference>
<dbReference type="Proteomes" id="UP001258181">
    <property type="component" value="Unassembled WGS sequence"/>
</dbReference>
<comment type="caution">
    <text evidence="1">The sequence shown here is derived from an EMBL/GenBank/DDBJ whole genome shotgun (WGS) entry which is preliminary data.</text>
</comment>
<evidence type="ECO:0000313" key="2">
    <source>
        <dbReference type="Proteomes" id="UP001258181"/>
    </source>
</evidence>
<gene>
    <name evidence="1" type="ORF">J2X07_001464</name>
</gene>
<reference evidence="1 2" key="1">
    <citation type="submission" date="2023-07" db="EMBL/GenBank/DDBJ databases">
        <title>Sorghum-associated microbial communities from plants grown in Nebraska, USA.</title>
        <authorList>
            <person name="Schachtman D."/>
        </authorList>
    </citation>
    <scope>NUCLEOTIDE SEQUENCE [LARGE SCALE GENOMIC DNA]</scope>
    <source>
        <strain evidence="1 2">BE211</strain>
    </source>
</reference>
<name>A0ABU1TZ66_9BACL</name>